<reference evidence="2" key="5">
    <citation type="journal article" date="2017" name="Genome Announc.">
        <title>Complete Circularized Genome Sequences of Four Strains of Elizabethkingia anophelis, Including Two Novel Strains Isolated from Wild-Caught Anopheles sinensis.</title>
        <authorList>
            <person name="Pei D."/>
            <person name="Nicholson A.C."/>
            <person name="Jiang J."/>
            <person name="Chen H."/>
            <person name="Whitney A.M."/>
            <person name="Villarma A."/>
            <person name="Bell M."/>
            <person name="Humrighouse B."/>
            <person name="Rowe L.A."/>
            <person name="Sheth M."/>
            <person name="Batra D."/>
            <person name="Juieng P."/>
            <person name="Loparev V.N."/>
            <person name="McQuiston J.R."/>
            <person name="Lan Y."/>
            <person name="Ma Y."/>
            <person name="Xu J."/>
        </authorList>
    </citation>
    <scope>NUCLEOTIDE SEQUENCE</scope>
</reference>
<dbReference type="GeneID" id="56686046"/>
<feature type="chain" id="PRO_5019860361" description="Alkyl hydroperoxide reductase" evidence="1">
    <location>
        <begin position="21"/>
        <end position="313"/>
    </location>
</feature>
<sequence>MKLFKCLLFLITLLKFQAQQISMNFSKFAGKSYDFIIFQGTKQKTLIQGVIPDDGKFILNIPKEFAPYEGMSRWLITGTKEGGGLDMYIPGHDFSVSCLDSQPNDKNIVYVNNSGNTELNSIYKQQDEILSRYQAMLLATKSYDVSSSYYSLFQSELDKQKQEYKFFQQNLRKRKDYISRLLLILNITRGMGGVLTDSEYQNGKDISGYISRNLDWNSLYTSGHWSEVIEGFVNIHAQVLKDSLGVSEDFKMISDRISSPEIYTDFCERLTYYLKQLGKDEYIAKIAPIIISSGKLTNYDGTLSEYVNKNVSK</sequence>
<reference evidence="2" key="8">
    <citation type="journal article" date="2018" name="J. ISSAAS">
        <title>In Silico Identification of Three Types of Integrative and Conjugative Elements (ICEs) in Elizabethkingia anophelis Strains Isolated from Around the World.</title>
        <authorList>
            <person name="Xu J."/>
            <person name="Pei D."/>
            <person name="Nicholson A."/>
            <person name="Lan Y."/>
            <person name="Xia Q."/>
        </authorList>
    </citation>
    <scope>NUCLEOTIDE SEQUENCE</scope>
</reference>
<proteinExistence type="predicted"/>
<organism evidence="2">
    <name type="scientific">Elizabethkingia anophelis</name>
    <dbReference type="NCBI Taxonomy" id="1117645"/>
    <lineage>
        <taxon>Bacteria</taxon>
        <taxon>Pseudomonadati</taxon>
        <taxon>Bacteroidota</taxon>
        <taxon>Flavobacteriia</taxon>
        <taxon>Flavobacteriales</taxon>
        <taxon>Weeksellaceae</taxon>
        <taxon>Elizabethkingia</taxon>
    </lineage>
</organism>
<reference evidence="2" key="1">
    <citation type="journal article" date="2014" name="Genome Biol. Evol.">
        <title>Comparative genomic analysis of malaria mosquito vector-associated novel pathogen Elizabethkingia anophelis.</title>
        <authorList>
            <person name="Teo J."/>
            <person name="Tan S.Y."/>
            <person name="Liu Y."/>
            <person name="Tay M."/>
            <person name="Ding Y."/>
            <person name="Li Y."/>
            <person name="Kjelleberg S."/>
            <person name="Givskov M."/>
            <person name="Lin R.T."/>
            <person name="Yang L."/>
        </authorList>
    </citation>
    <scope>NUCLEOTIDE SEQUENCE</scope>
</reference>
<evidence type="ECO:0008006" key="3">
    <source>
        <dbReference type="Google" id="ProtNLM"/>
    </source>
</evidence>
<dbReference type="EMBL" id="BK010606">
    <property type="protein sequence ID" value="DAC75459.1"/>
    <property type="molecule type" value="Genomic_DNA"/>
</dbReference>
<feature type="signal peptide" evidence="1">
    <location>
        <begin position="1"/>
        <end position="20"/>
    </location>
</feature>
<reference evidence="2" key="6">
    <citation type="journal article" date="2017" name="Nat. Commun.">
        <title>Evolutionary dynamics and genomic features of the Elizabethkingia anophelis 2015 to 2016 Wisconsin outbreak strain.</title>
        <authorList>
            <person name="Perrin A."/>
            <person name="Larsonneur E."/>
            <person name="Nicholson A.C."/>
            <person name="Edwards D.J."/>
            <person name="Gundlach K.M."/>
            <person name="Whitney A.M."/>
            <person name="Gulvik C.A."/>
            <person name="Bell M.E."/>
            <person name="Rendueles O."/>
            <person name="Cury J."/>
            <person name="Hugon P."/>
            <person name="Clermont D."/>
            <person name="Enouf V."/>
            <person name="Loparev V."/>
            <person name="Juieng P."/>
            <person name="Monson T."/>
            <person name="Warshauer D."/>
            <person name="Elbadawi L.I."/>
            <person name="Walters M.S."/>
            <person name="Crist M.B."/>
            <person name="Noble-Wang J."/>
            <person name="Borlaug G."/>
            <person name="Rocha E.P.C."/>
            <person name="Criscuolo A."/>
            <person name="Touchon M."/>
            <person name="Davis J.P."/>
            <person name="Holt K.E."/>
            <person name="McQuiston J.R."/>
            <person name="Brisse S."/>
        </authorList>
    </citation>
    <scope>NUCLEOTIDE SEQUENCE</scope>
</reference>
<name>A0A455ZF31_9FLAO</name>
<dbReference type="RefSeq" id="WP_009090866.1">
    <property type="nucleotide sequence ID" value="NZ_CBCRWW010000008.1"/>
</dbReference>
<gene>
    <name evidence="2" type="primary">ICEEaIII(1)_R26_9350_10291</name>
</gene>
<evidence type="ECO:0000256" key="1">
    <source>
        <dbReference type="SAM" id="SignalP"/>
    </source>
</evidence>
<keyword evidence="1" id="KW-0732">Signal</keyword>
<reference evidence="2" key="3">
    <citation type="journal article" date="2016" name="Genome Announc.">
        <title>Complete Genome Sequences of Four Strains from the 2015-2016 Elizabethkingia anophelis Outbreak.</title>
        <authorList>
            <person name="Nicholson A.C."/>
            <person name="Whitney A.M."/>
            <person name="Emery B.D."/>
            <person name="Bell M.E."/>
            <person name="Gartin J.T."/>
            <person name="Humrighouse B.W."/>
            <person name="Loparev V.N."/>
            <person name="Batra D."/>
            <person name="Sheth M."/>
            <person name="Rowe L.A."/>
            <person name="Juieng P."/>
            <person name="Knipe K."/>
            <person name="Gulvik C."/>
            <person name="McQuiston J.R."/>
        </authorList>
    </citation>
    <scope>NUCLEOTIDE SEQUENCE</scope>
</reference>
<protein>
    <recommendedName>
        <fullName evidence="3">Alkyl hydroperoxide reductase</fullName>
    </recommendedName>
</protein>
<reference evidence="2" key="7">
    <citation type="journal article" date="2017" name="Sci. Rep.">
        <title>Genomic features, phylogenetic relationships, and comparative genomics of Elizabethkingia anophelis strain EM361-97 isolated in Taiwan.</title>
        <authorList>
            <person name="Lin J.N."/>
            <person name="Lai C.H."/>
            <person name="Yang C.H."/>
            <person name="Huang Y.H."/>
            <person name="Lin H.H."/>
        </authorList>
    </citation>
    <scope>NUCLEOTIDE SEQUENCE</scope>
</reference>
<reference evidence="2" key="4">
    <citation type="journal article" date="2016" name="Sci. Rep.">
        <title>Genomic epidemiology and global diversity of the emerging bacterial pathogen Elizabethkingia anophelis.</title>
        <authorList>
            <person name="Breurec S."/>
            <person name="Criscuolo A."/>
            <person name="Diancourt L."/>
            <person name="Rendueles O."/>
            <person name="Vandenbogaert M."/>
            <person name="Passet V."/>
            <person name="Caro V."/>
            <person name="Rocha E.P."/>
            <person name="Touchon M."/>
            <person name="Brisse S."/>
        </authorList>
    </citation>
    <scope>NUCLEOTIDE SEQUENCE</scope>
</reference>
<dbReference type="AlphaFoldDB" id="A0A455ZF31"/>
<accession>A0A455ZF31</accession>
<evidence type="ECO:0000313" key="2">
    <source>
        <dbReference type="EMBL" id="DAC75459.1"/>
    </source>
</evidence>
<reference evidence="2" key="2">
    <citation type="journal article" date="2014" name="PLoS ONE">
        <title>Insights from the genome annotation of Elizabethkingia anophelis from the malaria vector Anopheles gambiae.</title>
        <authorList>
            <person name="Kukutla P."/>
            <person name="Lindberg B.G."/>
            <person name="Pei D."/>
            <person name="Rayl M."/>
            <person name="Yu W."/>
            <person name="Steritz M."/>
            <person name="Faye I."/>
            <person name="Xu J."/>
        </authorList>
    </citation>
    <scope>NUCLEOTIDE SEQUENCE</scope>
</reference>